<evidence type="ECO:0000313" key="3">
    <source>
        <dbReference type="EMBL" id="CAJ0601132.1"/>
    </source>
</evidence>
<keyword evidence="4" id="KW-1185">Reference proteome</keyword>
<sequence length="620" mass="69979">MFKQELDDDDEFEKQKDTQSHEQPVDNPQLFICTTPEVAAECIITEKCNSHKVTTASGIIKKDCEDCTAEQKSCQSSNSTHFNEKGVCVNIKEEYTCHDGPLDIPDDDIFEECSNSDAASNVPLPSLCGRKRRKGKRSMKKSSNQQSSSVFRQPRKRRPANDYFTASVNLSMLPRRSSNRLRRRQAEHSIDYSHLPPKFKGPLSPSMHFCHYVLEQLMSAKYEPINWLIDLATVKKKLDYRQFEDSDEFAAEIRNICMNPLDDSLADDSLALLHAFEELWIYMPLDPDIPLIPDEHKDMDESELRAYAMLAALINIRKKCQFYTNQLGLCLRRAREIKEVQRTALDQNNVSLKLPTLLKENINIFAGKLRPYASVSVDAIASDNCWLSAIAPVAPELMELLGESAEVITTNAGNVNPVSNSEEEMMLSEENQAILVNDIEGLPDDAKAVMLRMLAGEENIRICTSEQDPSIHVELTDANPSTIRKLVEYVAEIKEKQDTGAHKIKHETTGKPCDHSEAKCSDVTLANKKVVRNAVIRRQSRISKRKAVDIEARKRELVEGIKKLGGTGTTRPVRKQAPYAEPRPLLKTTYVYRSSSSSLSETTTSTDSWDSQDSFIDDEK</sequence>
<feature type="compositionally biased region" description="Low complexity" evidence="2">
    <location>
        <begin position="594"/>
        <end position="614"/>
    </location>
</feature>
<dbReference type="Gene3D" id="1.20.920.10">
    <property type="entry name" value="Bromodomain-like"/>
    <property type="match status" value="1"/>
</dbReference>
<feature type="region of interest" description="Disordered" evidence="2">
    <location>
        <begin position="566"/>
        <end position="620"/>
    </location>
</feature>
<dbReference type="SUPFAM" id="SSF47370">
    <property type="entry name" value="Bromodomain"/>
    <property type="match status" value="1"/>
</dbReference>
<feature type="compositionally biased region" description="Basic residues" evidence="2">
    <location>
        <begin position="129"/>
        <end position="140"/>
    </location>
</feature>
<evidence type="ECO:0000256" key="2">
    <source>
        <dbReference type="SAM" id="MobiDB-lite"/>
    </source>
</evidence>
<evidence type="ECO:0008006" key="5">
    <source>
        <dbReference type="Google" id="ProtNLM"/>
    </source>
</evidence>
<protein>
    <recommendedName>
        <fullName evidence="5">NET domain-containing protein</fullName>
    </recommendedName>
</protein>
<dbReference type="AlphaFoldDB" id="A0AA36M914"/>
<comment type="caution">
    <text evidence="3">The sequence shown here is derived from an EMBL/GenBank/DDBJ whole genome shotgun (WGS) entry which is preliminary data.</text>
</comment>
<feature type="compositionally biased region" description="Basic and acidic residues" evidence="2">
    <location>
        <begin position="13"/>
        <end position="24"/>
    </location>
</feature>
<name>A0AA36M914_CYLNA</name>
<dbReference type="Proteomes" id="UP001176961">
    <property type="component" value="Unassembled WGS sequence"/>
</dbReference>
<organism evidence="3 4">
    <name type="scientific">Cylicocyclus nassatus</name>
    <name type="common">Nematode worm</name>
    <dbReference type="NCBI Taxonomy" id="53992"/>
    <lineage>
        <taxon>Eukaryota</taxon>
        <taxon>Metazoa</taxon>
        <taxon>Ecdysozoa</taxon>
        <taxon>Nematoda</taxon>
        <taxon>Chromadorea</taxon>
        <taxon>Rhabditida</taxon>
        <taxon>Rhabditina</taxon>
        <taxon>Rhabditomorpha</taxon>
        <taxon>Strongyloidea</taxon>
        <taxon>Strongylidae</taxon>
        <taxon>Cylicocyclus</taxon>
    </lineage>
</organism>
<evidence type="ECO:0000313" key="4">
    <source>
        <dbReference type="Proteomes" id="UP001176961"/>
    </source>
</evidence>
<feature type="region of interest" description="Disordered" evidence="2">
    <location>
        <begin position="1"/>
        <end position="27"/>
    </location>
</feature>
<proteinExistence type="predicted"/>
<dbReference type="EMBL" id="CATQJL010000305">
    <property type="protein sequence ID" value="CAJ0601132.1"/>
    <property type="molecule type" value="Genomic_DNA"/>
</dbReference>
<keyword evidence="1" id="KW-0103">Bromodomain</keyword>
<feature type="region of interest" description="Disordered" evidence="2">
    <location>
        <begin position="124"/>
        <end position="157"/>
    </location>
</feature>
<reference evidence="3" key="1">
    <citation type="submission" date="2023-07" db="EMBL/GenBank/DDBJ databases">
        <authorList>
            <consortium name="CYATHOMIX"/>
        </authorList>
    </citation>
    <scope>NUCLEOTIDE SEQUENCE</scope>
    <source>
        <strain evidence="3">N/A</strain>
    </source>
</reference>
<accession>A0AA36M914</accession>
<dbReference type="InterPro" id="IPR036427">
    <property type="entry name" value="Bromodomain-like_sf"/>
</dbReference>
<gene>
    <name evidence="3" type="ORF">CYNAS_LOCUS13115</name>
</gene>
<evidence type="ECO:0000256" key="1">
    <source>
        <dbReference type="ARBA" id="ARBA00023117"/>
    </source>
</evidence>
<feature type="compositionally biased region" description="Acidic residues" evidence="2">
    <location>
        <begin position="1"/>
        <end position="12"/>
    </location>
</feature>